<sequence>MKIVKNFLFNMTYQVFILLVPLVTTPYISRVLGSEGVGINAYTNSIIQYFILFGSIGISTYGNRQIAYCRDDKEELSKTFWEITILRFATIFIAYVIFVLYLNLTTQYHSYFIAQSYQIIAAAFDISWFFMGLENFKITVIRNFIVKIVSLVCIFTMVKNTSDIGIYILILSLSLLFGNLSLWGYLRKYVKKPNLKRLNLLKHLRPSISLFIPQIAIQIYLVLNKTMLGNISGVQSAGYFEYSDRIVKIILAIVTSVGTVMLPRMASVFANRDYKKLNEYMYVSGGFINFISIPLSFGLAAVAPKFAIWFMGEDFAITGQLMMIESVVIFLIGWGVMIGNQYLIPTNQIRKYTYAVSLSALVNLVLNVPLIYTMGVTGATIATVASEITSTGLQLIFIRKQIKIAKLFNGFWKYIFAGFFMFLVVRFLNNVLNMTFVTLVLEIVVGLLAYLGLCWALKVPFIKIIIEFLKDVKN</sequence>
<feature type="transmembrane region" description="Helical" evidence="6">
    <location>
        <begin position="317"/>
        <end position="340"/>
    </location>
</feature>
<dbReference type="PANTHER" id="PTHR30250">
    <property type="entry name" value="PST FAMILY PREDICTED COLANIC ACID TRANSPORTER"/>
    <property type="match status" value="1"/>
</dbReference>
<keyword evidence="4 6" id="KW-1133">Transmembrane helix</keyword>
<feature type="transmembrane region" description="Helical" evidence="6">
    <location>
        <begin position="410"/>
        <end position="428"/>
    </location>
</feature>
<dbReference type="OrthoDB" id="9815702at2"/>
<accession>A0A5R9BQD6</accession>
<keyword evidence="3 6" id="KW-0812">Transmembrane</keyword>
<evidence type="ECO:0000313" key="7">
    <source>
        <dbReference type="EMBL" id="TLQ02805.1"/>
    </source>
</evidence>
<dbReference type="AlphaFoldDB" id="A0A5R9BQD6"/>
<feature type="transmembrane region" description="Helical" evidence="6">
    <location>
        <begin position="110"/>
        <end position="133"/>
    </location>
</feature>
<keyword evidence="5 6" id="KW-0472">Membrane</keyword>
<feature type="transmembrane region" description="Helical" evidence="6">
    <location>
        <begin position="246"/>
        <end position="266"/>
    </location>
</feature>
<gene>
    <name evidence="7" type="ORF">FEZ51_10350</name>
</gene>
<feature type="transmembrane region" description="Helical" evidence="6">
    <location>
        <begin position="140"/>
        <end position="158"/>
    </location>
</feature>
<feature type="transmembrane region" description="Helical" evidence="6">
    <location>
        <begin position="84"/>
        <end position="104"/>
    </location>
</feature>
<keyword evidence="2" id="KW-1003">Cell membrane</keyword>
<feature type="transmembrane region" description="Helical" evidence="6">
    <location>
        <begin position="378"/>
        <end position="398"/>
    </location>
</feature>
<feature type="transmembrane region" description="Helical" evidence="6">
    <location>
        <begin position="41"/>
        <end position="63"/>
    </location>
</feature>
<dbReference type="InterPro" id="IPR002797">
    <property type="entry name" value="Polysacc_synth"/>
</dbReference>
<protein>
    <submittedName>
        <fullName evidence="7">Flippase</fullName>
    </submittedName>
</protein>
<dbReference type="EMBL" id="VBTH01000038">
    <property type="protein sequence ID" value="TLQ02805.1"/>
    <property type="molecule type" value="Genomic_DNA"/>
</dbReference>
<reference evidence="7 8" key="1">
    <citation type="submission" date="2019-05" db="EMBL/GenBank/DDBJ databases">
        <title>The metagenome of a microbial culture collection derived from dairy environment covers the genomic content of the human microbiome.</title>
        <authorList>
            <person name="Roder T."/>
            <person name="Wuthrich D."/>
            <person name="Sattari Z."/>
            <person name="Von Ah U."/>
            <person name="Bar C."/>
            <person name="Ronchi F."/>
            <person name="Macpherson A.J."/>
            <person name="Ganal-Vonarburg S.C."/>
            <person name="Bruggmann R."/>
            <person name="Vergeres G."/>
        </authorList>
    </citation>
    <scope>NUCLEOTIDE SEQUENCE [LARGE SCALE GENOMIC DNA]</scope>
    <source>
        <strain evidence="7 8">FAM 18815</strain>
    </source>
</reference>
<evidence type="ECO:0000256" key="2">
    <source>
        <dbReference type="ARBA" id="ARBA00022475"/>
    </source>
</evidence>
<proteinExistence type="predicted"/>
<evidence type="ECO:0000256" key="3">
    <source>
        <dbReference type="ARBA" id="ARBA00022692"/>
    </source>
</evidence>
<feature type="transmembrane region" description="Helical" evidence="6">
    <location>
        <begin position="7"/>
        <end position="29"/>
    </location>
</feature>
<dbReference type="RefSeq" id="WP_138475001.1">
    <property type="nucleotide sequence ID" value="NZ_VBTH01000038.1"/>
</dbReference>
<dbReference type="PANTHER" id="PTHR30250:SF11">
    <property type="entry name" value="O-ANTIGEN TRANSPORTER-RELATED"/>
    <property type="match status" value="1"/>
</dbReference>
<feature type="transmembrane region" description="Helical" evidence="6">
    <location>
        <begin position="164"/>
        <end position="186"/>
    </location>
</feature>
<evidence type="ECO:0000256" key="4">
    <source>
        <dbReference type="ARBA" id="ARBA00022989"/>
    </source>
</evidence>
<dbReference type="Proteomes" id="UP000305541">
    <property type="component" value="Unassembled WGS sequence"/>
</dbReference>
<dbReference type="InterPro" id="IPR050833">
    <property type="entry name" value="Poly_Biosynth_Transport"/>
</dbReference>
<feature type="transmembrane region" description="Helical" evidence="6">
    <location>
        <begin position="352"/>
        <end position="372"/>
    </location>
</feature>
<dbReference type="Pfam" id="PF01943">
    <property type="entry name" value="Polysacc_synt"/>
    <property type="match status" value="1"/>
</dbReference>
<evidence type="ECO:0000256" key="5">
    <source>
        <dbReference type="ARBA" id="ARBA00023136"/>
    </source>
</evidence>
<dbReference type="GO" id="GO:0005886">
    <property type="term" value="C:plasma membrane"/>
    <property type="evidence" value="ECO:0007669"/>
    <property type="project" value="UniProtKB-SubCell"/>
</dbReference>
<evidence type="ECO:0000256" key="6">
    <source>
        <dbReference type="SAM" id="Phobius"/>
    </source>
</evidence>
<feature type="transmembrane region" description="Helical" evidence="6">
    <location>
        <begin position="287"/>
        <end position="311"/>
    </location>
</feature>
<name>A0A5R9BQD6_9LACO</name>
<evidence type="ECO:0000256" key="1">
    <source>
        <dbReference type="ARBA" id="ARBA00004651"/>
    </source>
</evidence>
<dbReference type="CDD" id="cd13128">
    <property type="entry name" value="MATE_Wzx_like"/>
    <property type="match status" value="1"/>
</dbReference>
<comment type="subcellular location">
    <subcellularLocation>
        <location evidence="1">Cell membrane</location>
        <topology evidence="1">Multi-pass membrane protein</topology>
    </subcellularLocation>
</comment>
<evidence type="ECO:0000313" key="8">
    <source>
        <dbReference type="Proteomes" id="UP000305541"/>
    </source>
</evidence>
<feature type="transmembrane region" description="Helical" evidence="6">
    <location>
        <begin position="434"/>
        <end position="457"/>
    </location>
</feature>
<feature type="transmembrane region" description="Helical" evidence="6">
    <location>
        <begin position="207"/>
        <end position="223"/>
    </location>
</feature>
<comment type="caution">
    <text evidence="7">The sequence shown here is derived from an EMBL/GenBank/DDBJ whole genome shotgun (WGS) entry which is preliminary data.</text>
</comment>
<organism evidence="7 8">
    <name type="scientific">Pediococcus stilesii</name>
    <dbReference type="NCBI Taxonomy" id="331679"/>
    <lineage>
        <taxon>Bacteria</taxon>
        <taxon>Bacillati</taxon>
        <taxon>Bacillota</taxon>
        <taxon>Bacilli</taxon>
        <taxon>Lactobacillales</taxon>
        <taxon>Lactobacillaceae</taxon>
        <taxon>Pediococcus</taxon>
    </lineage>
</organism>